<sequence>MKHLGRSLAVSLKNLFPTNKDKASFFLLAIVGSVISILELGIAKIFSEIVVTKNSSESKIVWLIITFVLLSLSAKSATYFQRTKRISIFSEALGEEEGRKNNSWNLSLSMEFSNTVGHLLQLLLILSFVTFLSPKFGLVIFLGIITSLFIFNHLLQRQVIFQEKIFKTRFTKYNVTSKNRVLSRVKSSEIGSFISGIITLIMIMILIFLHLQGMISTADSIVSFFAIRMIGTNMSSLSSSLMRYARALVNSSFGSARLTRSSPADDTLEEW</sequence>
<reference evidence="6" key="1">
    <citation type="submission" date="2018-10" db="EMBL/GenBank/DDBJ databases">
        <title>Iterative Subtractive Binning of Freshwater Chronoseries Metagenomes Recovers Nearly Complete Genomes from over Four Hundred Novel Species.</title>
        <authorList>
            <person name="Rodriguez-R L.M."/>
            <person name="Tsementzi D."/>
            <person name="Luo C."/>
            <person name="Konstantinidis K.T."/>
        </authorList>
    </citation>
    <scope>NUCLEOTIDE SEQUENCE</scope>
    <source>
        <strain evidence="6">WB5_2A_028</strain>
    </source>
</reference>
<gene>
    <name evidence="6" type="ORF">EBT44_02830</name>
</gene>
<name>A0A965GC54_9PROT</name>
<evidence type="ECO:0000256" key="5">
    <source>
        <dbReference type="SAM" id="Phobius"/>
    </source>
</evidence>
<accession>A0A965GC54</accession>
<dbReference type="EMBL" id="RFXN01000023">
    <property type="protein sequence ID" value="NBR93765.1"/>
    <property type="molecule type" value="Genomic_DNA"/>
</dbReference>
<evidence type="ECO:0000313" key="6">
    <source>
        <dbReference type="EMBL" id="NBR93765.1"/>
    </source>
</evidence>
<evidence type="ECO:0000256" key="3">
    <source>
        <dbReference type="ARBA" id="ARBA00022989"/>
    </source>
</evidence>
<comment type="caution">
    <text evidence="6">The sequence shown here is derived from an EMBL/GenBank/DDBJ whole genome shotgun (WGS) entry which is preliminary data.</text>
</comment>
<organism evidence="6 7">
    <name type="scientific">Candidatus Fonsibacter lacus</name>
    <dbReference type="NCBI Taxonomy" id="2576439"/>
    <lineage>
        <taxon>Bacteria</taxon>
        <taxon>Pseudomonadati</taxon>
        <taxon>Pseudomonadota</taxon>
        <taxon>Alphaproteobacteria</taxon>
        <taxon>Candidatus Pelagibacterales</taxon>
        <taxon>Candidatus Pelagibacterales incertae sedis</taxon>
        <taxon>Candidatus Fonsibacter</taxon>
    </lineage>
</organism>
<keyword evidence="4 5" id="KW-0472">Membrane</keyword>
<evidence type="ECO:0000256" key="1">
    <source>
        <dbReference type="ARBA" id="ARBA00004651"/>
    </source>
</evidence>
<keyword evidence="3 5" id="KW-1133">Transmembrane helix</keyword>
<dbReference type="Proteomes" id="UP000740727">
    <property type="component" value="Unassembled WGS sequence"/>
</dbReference>
<keyword evidence="2 5" id="KW-0812">Transmembrane</keyword>
<feature type="transmembrane region" description="Helical" evidence="5">
    <location>
        <begin position="59"/>
        <end position="80"/>
    </location>
</feature>
<comment type="subcellular location">
    <subcellularLocation>
        <location evidence="1">Cell membrane</location>
        <topology evidence="1">Multi-pass membrane protein</topology>
    </subcellularLocation>
</comment>
<dbReference type="GO" id="GO:0005886">
    <property type="term" value="C:plasma membrane"/>
    <property type="evidence" value="ECO:0007669"/>
    <property type="project" value="UniProtKB-SubCell"/>
</dbReference>
<evidence type="ECO:0000313" key="7">
    <source>
        <dbReference type="Proteomes" id="UP000740727"/>
    </source>
</evidence>
<dbReference type="InterPro" id="IPR036640">
    <property type="entry name" value="ABC1_TM_sf"/>
</dbReference>
<evidence type="ECO:0000256" key="4">
    <source>
        <dbReference type="ARBA" id="ARBA00023136"/>
    </source>
</evidence>
<feature type="transmembrane region" description="Helical" evidence="5">
    <location>
        <begin position="138"/>
        <end position="155"/>
    </location>
</feature>
<feature type="transmembrane region" description="Helical" evidence="5">
    <location>
        <begin position="112"/>
        <end position="132"/>
    </location>
</feature>
<dbReference type="AlphaFoldDB" id="A0A965GC54"/>
<dbReference type="SUPFAM" id="SSF90123">
    <property type="entry name" value="ABC transporter transmembrane region"/>
    <property type="match status" value="1"/>
</dbReference>
<feature type="transmembrane region" description="Helical" evidence="5">
    <location>
        <begin position="25"/>
        <end position="47"/>
    </location>
</feature>
<proteinExistence type="predicted"/>
<evidence type="ECO:0000256" key="2">
    <source>
        <dbReference type="ARBA" id="ARBA00022692"/>
    </source>
</evidence>
<dbReference type="GO" id="GO:0005524">
    <property type="term" value="F:ATP binding"/>
    <property type="evidence" value="ECO:0007669"/>
    <property type="project" value="InterPro"/>
</dbReference>
<feature type="transmembrane region" description="Helical" evidence="5">
    <location>
        <begin position="190"/>
        <end position="209"/>
    </location>
</feature>
<protein>
    <submittedName>
        <fullName evidence="6">Uncharacterized protein</fullName>
    </submittedName>
</protein>